<dbReference type="SUPFAM" id="SSF53098">
    <property type="entry name" value="Ribonuclease H-like"/>
    <property type="match status" value="1"/>
</dbReference>
<evidence type="ECO:0000313" key="2">
    <source>
        <dbReference type="Proteomes" id="UP000019225"/>
    </source>
</evidence>
<organism evidence="1 2">
    <name type="scientific">Kutzneria albida DSM 43870</name>
    <dbReference type="NCBI Taxonomy" id="1449976"/>
    <lineage>
        <taxon>Bacteria</taxon>
        <taxon>Bacillati</taxon>
        <taxon>Actinomycetota</taxon>
        <taxon>Actinomycetes</taxon>
        <taxon>Pseudonocardiales</taxon>
        <taxon>Pseudonocardiaceae</taxon>
        <taxon>Kutzneria</taxon>
    </lineage>
</organism>
<dbReference type="PANTHER" id="PTHR10948:SF23">
    <property type="entry name" value="TRANSPOSASE INSI FOR INSERTION SEQUENCE ELEMENT IS30A-RELATED"/>
    <property type="match status" value="1"/>
</dbReference>
<dbReference type="GO" id="GO:0004803">
    <property type="term" value="F:transposase activity"/>
    <property type="evidence" value="ECO:0007669"/>
    <property type="project" value="TreeGrafter"/>
</dbReference>
<dbReference type="HOGENOM" id="CLU_1765631_0_0_11"/>
<dbReference type="PANTHER" id="PTHR10948">
    <property type="entry name" value="TRANSPOSASE"/>
    <property type="match status" value="1"/>
</dbReference>
<dbReference type="Proteomes" id="UP000019225">
    <property type="component" value="Chromosome"/>
</dbReference>
<reference evidence="1 2" key="1">
    <citation type="journal article" date="2014" name="BMC Genomics">
        <title>Complete genome sequence of producer of the glycopeptide antibiotic Aculeximycin Kutzneria albida DSM 43870T, a representative of minor genus of Pseudonocardiaceae.</title>
        <authorList>
            <person name="Rebets Y."/>
            <person name="Tokovenko B."/>
            <person name="Lushchyk I."/>
            <person name="Ruckert C."/>
            <person name="Zaburannyi N."/>
            <person name="Bechthold A."/>
            <person name="Kalinowski J."/>
            <person name="Luzhetskyy A."/>
        </authorList>
    </citation>
    <scope>NUCLEOTIDE SEQUENCE [LARGE SCALE GENOMIC DNA]</scope>
    <source>
        <strain evidence="1">DSM 43870</strain>
    </source>
</reference>
<dbReference type="eggNOG" id="COG2826">
    <property type="taxonomic scope" value="Bacteria"/>
</dbReference>
<gene>
    <name evidence="1" type="ORF">KALB_7646</name>
</gene>
<dbReference type="InterPro" id="IPR053392">
    <property type="entry name" value="Transposase_IS30-like"/>
</dbReference>
<dbReference type="KEGG" id="kal:KALB_7646"/>
<keyword evidence="2" id="KW-1185">Reference proteome</keyword>
<protein>
    <recommendedName>
        <fullName evidence="3">Integrase catalytic domain-containing protein</fullName>
    </recommendedName>
</protein>
<name>W5WIH3_9PSEU</name>
<evidence type="ECO:0008006" key="3">
    <source>
        <dbReference type="Google" id="ProtNLM"/>
    </source>
</evidence>
<dbReference type="InterPro" id="IPR012337">
    <property type="entry name" value="RNaseH-like_sf"/>
</dbReference>
<dbReference type="InterPro" id="IPR051917">
    <property type="entry name" value="Transposase-Integrase"/>
</dbReference>
<accession>W5WIH3</accession>
<evidence type="ECO:0000313" key="1">
    <source>
        <dbReference type="EMBL" id="AHI01004.1"/>
    </source>
</evidence>
<sequence>MRWSECWATCRRHLPAAARLTLTWDQGSEMAYHDEIAPLLRDSVYFAHPASPWQRGTNENTNGLLRQYFDLSVHTEADLRAVAGRLNRRPGRRWGGGRRRRCFTLLWHDGRGRVTTTAGIRLVMSCRRHRGPSRVPGVGVGYELAES</sequence>
<dbReference type="AlphaFoldDB" id="W5WIH3"/>
<dbReference type="NCBIfam" id="NF033563">
    <property type="entry name" value="transpos_IS30"/>
    <property type="match status" value="1"/>
</dbReference>
<proteinExistence type="predicted"/>
<dbReference type="EMBL" id="CP007155">
    <property type="protein sequence ID" value="AHI01004.1"/>
    <property type="molecule type" value="Genomic_DNA"/>
</dbReference>
<dbReference type="GO" id="GO:0032196">
    <property type="term" value="P:transposition"/>
    <property type="evidence" value="ECO:0007669"/>
    <property type="project" value="TreeGrafter"/>
</dbReference>
<dbReference type="GO" id="GO:0005829">
    <property type="term" value="C:cytosol"/>
    <property type="evidence" value="ECO:0007669"/>
    <property type="project" value="TreeGrafter"/>
</dbReference>